<dbReference type="Proteomes" id="UP000242791">
    <property type="component" value="Unassembled WGS sequence"/>
</dbReference>
<comment type="caution">
    <text evidence="2">The sequence shown here is derived from an EMBL/GenBank/DDBJ whole genome shotgun (WGS) entry which is preliminary data.</text>
</comment>
<feature type="region of interest" description="Disordered" evidence="1">
    <location>
        <begin position="305"/>
        <end position="335"/>
    </location>
</feature>
<evidence type="ECO:0000256" key="1">
    <source>
        <dbReference type="SAM" id="MobiDB-lite"/>
    </source>
</evidence>
<name>A0A1J9Q484_9EURO</name>
<gene>
    <name evidence="2" type="ORF">ACJ73_09989</name>
</gene>
<sequence length="365" mass="41644">MPTFNGDPNQPIYCTAGNLMDLMQMMLQNQQAAAEAAQRLATPTPRPGDSMKDELREYQKEVKYVLDTKTDDAWRVGILADAEVIGGTDILLKNQRESPATRPIEVDKWKIRSKALYRRMLPSLIGNVRTTIGALEADNAAALWDKINIEYGISLAEEHVNVFREFTRLQVRDNDYLSFQRRFRYLVARHKELCQGTEDVYHDLFLNGLREFQKTFVKSRLDNFYSTGQEPIVNIDLDDLMKQLTNRSSKKVGNEPKKHQPQADSATARKDEEKDKDAKVRKCTHCKKDGHTVDRCFTLHPELKRKKKDKKDEDKKDNKDDKKDDLMASQPSATAVIVKVGSYSTSTAPKGASKPWSLIRAPVLI</sequence>
<feature type="compositionally biased region" description="Basic and acidic residues" evidence="1">
    <location>
        <begin position="310"/>
        <end position="326"/>
    </location>
</feature>
<evidence type="ECO:0000313" key="2">
    <source>
        <dbReference type="EMBL" id="OJD09981.1"/>
    </source>
</evidence>
<reference evidence="2 3" key="1">
    <citation type="submission" date="2015-08" db="EMBL/GenBank/DDBJ databases">
        <title>Emmonsia species relationships and genome sequence.</title>
        <authorList>
            <person name="Cuomo C.A."/>
            <person name="Schwartz I.S."/>
            <person name="Kenyon C."/>
            <person name="De Hoog G.S."/>
            <person name="Govender N.P."/>
            <person name="Botha A."/>
            <person name="Moreno L."/>
            <person name="De Vries M."/>
            <person name="Munoz J.F."/>
            <person name="Stielow J.B."/>
        </authorList>
    </citation>
    <scope>NUCLEOTIDE SEQUENCE [LARGE SCALE GENOMIC DNA]</scope>
    <source>
        <strain evidence="2 3">EI222</strain>
    </source>
</reference>
<dbReference type="OrthoDB" id="4508254at2759"/>
<protein>
    <submittedName>
        <fullName evidence="2">Uncharacterized protein</fullName>
    </submittedName>
</protein>
<feature type="region of interest" description="Disordered" evidence="1">
    <location>
        <begin position="247"/>
        <end position="282"/>
    </location>
</feature>
<dbReference type="AlphaFoldDB" id="A0A1J9Q484"/>
<proteinExistence type="predicted"/>
<organism evidence="2 3">
    <name type="scientific">Blastomyces percursus</name>
    <dbReference type="NCBI Taxonomy" id="1658174"/>
    <lineage>
        <taxon>Eukaryota</taxon>
        <taxon>Fungi</taxon>
        <taxon>Dikarya</taxon>
        <taxon>Ascomycota</taxon>
        <taxon>Pezizomycotina</taxon>
        <taxon>Eurotiomycetes</taxon>
        <taxon>Eurotiomycetidae</taxon>
        <taxon>Onygenales</taxon>
        <taxon>Ajellomycetaceae</taxon>
        <taxon>Blastomyces</taxon>
    </lineage>
</organism>
<evidence type="ECO:0000313" key="3">
    <source>
        <dbReference type="Proteomes" id="UP000242791"/>
    </source>
</evidence>
<accession>A0A1J9Q484</accession>
<feature type="compositionally biased region" description="Basic and acidic residues" evidence="1">
    <location>
        <begin position="267"/>
        <end position="282"/>
    </location>
</feature>
<dbReference type="VEuPathDB" id="FungiDB:ACJ73_09989"/>
<dbReference type="EMBL" id="LGTZ01003209">
    <property type="protein sequence ID" value="OJD09981.1"/>
    <property type="molecule type" value="Genomic_DNA"/>
</dbReference>
<keyword evidence="3" id="KW-1185">Reference proteome</keyword>